<reference evidence="1" key="2">
    <citation type="journal article" date="2022" name="Hortic Res">
        <title>The genome of Dioscorea zingiberensis sheds light on the biosynthesis, origin and evolution of the medicinally important diosgenin saponins.</title>
        <authorList>
            <person name="Li Y."/>
            <person name="Tan C."/>
            <person name="Li Z."/>
            <person name="Guo J."/>
            <person name="Li S."/>
            <person name="Chen X."/>
            <person name="Wang C."/>
            <person name="Dai X."/>
            <person name="Yang H."/>
            <person name="Song W."/>
            <person name="Hou L."/>
            <person name="Xu J."/>
            <person name="Tong Z."/>
            <person name="Xu A."/>
            <person name="Yuan X."/>
            <person name="Wang W."/>
            <person name="Yang Q."/>
            <person name="Chen L."/>
            <person name="Sun Z."/>
            <person name="Wang K."/>
            <person name="Pan B."/>
            <person name="Chen J."/>
            <person name="Bao Y."/>
            <person name="Liu F."/>
            <person name="Qi X."/>
            <person name="Gang D.R."/>
            <person name="Wen J."/>
            <person name="Li J."/>
        </authorList>
    </citation>
    <scope>NUCLEOTIDE SEQUENCE</scope>
    <source>
        <strain evidence="1">Dzin_1.0</strain>
    </source>
</reference>
<evidence type="ECO:0000313" key="1">
    <source>
        <dbReference type="EMBL" id="KAJ0962244.1"/>
    </source>
</evidence>
<dbReference type="AlphaFoldDB" id="A0A9D5BWZ7"/>
<proteinExistence type="predicted"/>
<gene>
    <name evidence="1" type="ORF">J5N97_030072</name>
</gene>
<dbReference type="OrthoDB" id="185373at2759"/>
<organism evidence="1 2">
    <name type="scientific">Dioscorea zingiberensis</name>
    <dbReference type="NCBI Taxonomy" id="325984"/>
    <lineage>
        <taxon>Eukaryota</taxon>
        <taxon>Viridiplantae</taxon>
        <taxon>Streptophyta</taxon>
        <taxon>Embryophyta</taxon>
        <taxon>Tracheophyta</taxon>
        <taxon>Spermatophyta</taxon>
        <taxon>Magnoliopsida</taxon>
        <taxon>Liliopsida</taxon>
        <taxon>Dioscoreales</taxon>
        <taxon>Dioscoreaceae</taxon>
        <taxon>Dioscorea</taxon>
    </lineage>
</organism>
<accession>A0A9D5BWZ7</accession>
<evidence type="ECO:0008006" key="3">
    <source>
        <dbReference type="Google" id="ProtNLM"/>
    </source>
</evidence>
<evidence type="ECO:0000313" key="2">
    <source>
        <dbReference type="Proteomes" id="UP001085076"/>
    </source>
</evidence>
<dbReference type="Proteomes" id="UP001085076">
    <property type="component" value="Miscellaneous, Linkage group lg10"/>
</dbReference>
<comment type="caution">
    <text evidence="1">The sequence shown here is derived from an EMBL/GenBank/DDBJ whole genome shotgun (WGS) entry which is preliminary data.</text>
</comment>
<reference evidence="1" key="1">
    <citation type="submission" date="2021-03" db="EMBL/GenBank/DDBJ databases">
        <authorList>
            <person name="Li Z."/>
            <person name="Yang C."/>
        </authorList>
    </citation>
    <scope>NUCLEOTIDE SEQUENCE</scope>
    <source>
        <strain evidence="1">Dzin_1.0</strain>
        <tissue evidence="1">Leaf</tissue>
    </source>
</reference>
<protein>
    <recommendedName>
        <fullName evidence="3">Pentatricopeptide repeat-containing protein</fullName>
    </recommendedName>
</protein>
<keyword evidence="2" id="KW-1185">Reference proteome</keyword>
<dbReference type="EMBL" id="JAGGNH010000010">
    <property type="protein sequence ID" value="KAJ0962244.1"/>
    <property type="molecule type" value="Genomic_DNA"/>
</dbReference>
<name>A0A9D5BWZ7_9LILI</name>
<sequence>MDMEVPELDLEMLQLKVRGDLEASLSEFGQRGGCVAVGDWAAKRRRRARRSGGEIVALCSPSGRSPSAVAFGDSSRVHGVRDDYLVGEVLKGWVLYPPHFSPCRCLLLAALRPLLVARRPSSAFHSPSPAAHLPPVAPPLLRPRPQERSYLPPLSRLPSFSSALLLSSSSSQLLGALHLTLRAFLVANMPSVALFVFHLIHFSDKNPPLSALTMLLRLLFKKGEAFDAWNVLFKEMIARGPCPAFNHYSQFLLER</sequence>